<dbReference type="InterPro" id="IPR000667">
    <property type="entry name" value="Peptidase_S13"/>
</dbReference>
<organism evidence="3 4">
    <name type="scientific">Virgibacillus kapii</name>
    <dbReference type="NCBI Taxonomy" id="1638645"/>
    <lineage>
        <taxon>Bacteria</taxon>
        <taxon>Bacillati</taxon>
        <taxon>Bacillota</taxon>
        <taxon>Bacilli</taxon>
        <taxon>Bacillales</taxon>
        <taxon>Bacillaceae</taxon>
        <taxon>Virgibacillus</taxon>
    </lineage>
</organism>
<keyword evidence="2" id="KW-0378">Hydrolase</keyword>
<proteinExistence type="inferred from homology"/>
<comment type="similarity">
    <text evidence="1">Belongs to the peptidase S13 family.</text>
</comment>
<dbReference type="InterPro" id="IPR012338">
    <property type="entry name" value="Beta-lactam/transpept-like"/>
</dbReference>
<dbReference type="NCBIfam" id="TIGR00666">
    <property type="entry name" value="PBP4"/>
    <property type="match status" value="1"/>
</dbReference>
<keyword evidence="3" id="KW-0645">Protease</keyword>
<evidence type="ECO:0000256" key="2">
    <source>
        <dbReference type="ARBA" id="ARBA00022801"/>
    </source>
</evidence>
<dbReference type="EMBL" id="BMPN01000002">
    <property type="protein sequence ID" value="GGJ55596.1"/>
    <property type="molecule type" value="Genomic_DNA"/>
</dbReference>
<evidence type="ECO:0000313" key="4">
    <source>
        <dbReference type="Proteomes" id="UP000634435"/>
    </source>
</evidence>
<dbReference type="Proteomes" id="UP000634435">
    <property type="component" value="Unassembled WGS sequence"/>
</dbReference>
<evidence type="ECO:0000313" key="3">
    <source>
        <dbReference type="EMBL" id="GGJ55596.1"/>
    </source>
</evidence>
<dbReference type="SUPFAM" id="SSF56601">
    <property type="entry name" value="beta-lactamase/transpeptidase-like"/>
    <property type="match status" value="1"/>
</dbReference>
<dbReference type="Gene3D" id="3.40.710.10">
    <property type="entry name" value="DD-peptidase/beta-lactamase superfamily"/>
    <property type="match status" value="2"/>
</dbReference>
<name>A0ABQ2DFC7_9BACI</name>
<dbReference type="GO" id="GO:0004180">
    <property type="term" value="F:carboxypeptidase activity"/>
    <property type="evidence" value="ECO:0007669"/>
    <property type="project" value="UniProtKB-KW"/>
</dbReference>
<reference evidence="4" key="1">
    <citation type="journal article" date="2019" name="Int. J. Syst. Evol. Microbiol.">
        <title>The Global Catalogue of Microorganisms (GCM) 10K type strain sequencing project: providing services to taxonomists for standard genome sequencing and annotation.</title>
        <authorList>
            <consortium name="The Broad Institute Genomics Platform"/>
            <consortium name="The Broad Institute Genome Sequencing Center for Infectious Disease"/>
            <person name="Wu L."/>
            <person name="Ma J."/>
        </authorList>
    </citation>
    <scope>NUCLEOTIDE SEQUENCE [LARGE SCALE GENOMIC DNA]</scope>
    <source>
        <strain evidence="4">JCM 30071</strain>
    </source>
</reference>
<protein>
    <submittedName>
        <fullName evidence="3">D-alanyl-D-alanine carboxypeptidase DacC</fullName>
    </submittedName>
</protein>
<keyword evidence="3" id="KW-0121">Carboxypeptidase</keyword>
<sequence length="511" mass="56677">MLMMWKHTAKKGFLVFFLVILAVIPFVEPDEPLFVKASEEITQDDFPEDAPLEDKLSAILSDELLDGAVTGVSIKHAESGDMLFSQNPDTRLHPASNMKLLTAVSALETLGKNYRFTTEVLTDGRQRGKVLHGDLYLKGKGDPTLLKEDFDQFAKDLKEEGIHKIKGDLIGDDTWYDDVRLSQDLNWSDEPFYTGAQISALTLSPNNDYDAGTVIVEVTPSNKARGKAEVRVTPETDYVTIYNKTEMVSEDEEKDISIEREHGTNTIIVEGTMPVGGSNSRSWVSVWEPTGYALDVFKTSLEDEGIRFIGKSRETFAKTPDDAKLLTSKQSMPLEKLLIPFMKLSNNGHGEVLTKEMGKFVHDEGSWEEGLEVMEDVITGLGVNEDTILLRDGSGMSHKNMIPSKDLAQLLYEAQNKEWFDAFQYSLPVAGEPDRLVGGTLRYRMTSEPAKGNVTAKTGSLTGVSTLSGYVTTSDDEPLIFSIMINNYLGSSGDIRDIEDEIATTLAKHEF</sequence>
<dbReference type="PRINTS" id="PR00922">
    <property type="entry name" value="DADACBPTASE3"/>
</dbReference>
<dbReference type="Pfam" id="PF02113">
    <property type="entry name" value="Peptidase_S13"/>
    <property type="match status" value="1"/>
</dbReference>
<evidence type="ECO:0000256" key="1">
    <source>
        <dbReference type="ARBA" id="ARBA00006096"/>
    </source>
</evidence>
<keyword evidence="4" id="KW-1185">Reference proteome</keyword>
<accession>A0ABQ2DFC7</accession>
<dbReference type="Gene3D" id="3.50.80.20">
    <property type="entry name" value="D-Ala-D-Ala carboxypeptidase C, peptidase S13"/>
    <property type="match status" value="1"/>
</dbReference>
<dbReference type="PANTHER" id="PTHR30023:SF0">
    <property type="entry name" value="PENICILLIN-SENSITIVE CARBOXYPEPTIDASE A"/>
    <property type="match status" value="1"/>
</dbReference>
<comment type="caution">
    <text evidence="3">The sequence shown here is derived from an EMBL/GenBank/DDBJ whole genome shotgun (WGS) entry which is preliminary data.</text>
</comment>
<gene>
    <name evidence="3" type="primary">dacC</name>
    <name evidence="3" type="ORF">GCM10007111_17360</name>
</gene>
<dbReference type="PANTHER" id="PTHR30023">
    <property type="entry name" value="D-ALANYL-D-ALANINE CARBOXYPEPTIDASE"/>
    <property type="match status" value="1"/>
</dbReference>